<dbReference type="AlphaFoldDB" id="A0AAJ1VK39"/>
<protein>
    <submittedName>
        <fullName evidence="1">Uncharacterized protein</fullName>
    </submittedName>
</protein>
<evidence type="ECO:0000313" key="2">
    <source>
        <dbReference type="Proteomes" id="UP001225933"/>
    </source>
</evidence>
<sequence>MNNTGWLLITSPDDKVSVNKKKIIKASELNASIKRKDIKKMSSSESKDYLYEIFTK</sequence>
<accession>A0AAJ1VK39</accession>
<evidence type="ECO:0000313" key="1">
    <source>
        <dbReference type="EMBL" id="MDN4012366.1"/>
    </source>
</evidence>
<comment type="caution">
    <text evidence="1">The sequence shown here is derived from an EMBL/GenBank/DDBJ whole genome shotgun (WGS) entry which is preliminary data.</text>
</comment>
<gene>
    <name evidence="1" type="ORF">QX233_07850</name>
</gene>
<proteinExistence type="predicted"/>
<dbReference type="EMBL" id="JAUHGV010000006">
    <property type="protein sequence ID" value="MDN4012366.1"/>
    <property type="molecule type" value="Genomic_DNA"/>
</dbReference>
<dbReference type="Proteomes" id="UP001225933">
    <property type="component" value="Unassembled WGS sequence"/>
</dbReference>
<organism evidence="1 2">
    <name type="scientific">Chryseobacterium gambrini</name>
    <dbReference type="NCBI Taxonomy" id="373672"/>
    <lineage>
        <taxon>Bacteria</taxon>
        <taxon>Pseudomonadati</taxon>
        <taxon>Bacteroidota</taxon>
        <taxon>Flavobacteriia</taxon>
        <taxon>Flavobacteriales</taxon>
        <taxon>Weeksellaceae</taxon>
        <taxon>Chryseobacterium group</taxon>
        <taxon>Chryseobacterium</taxon>
    </lineage>
</organism>
<reference evidence="1" key="1">
    <citation type="submission" date="2023-06" db="EMBL/GenBank/DDBJ databases">
        <title>Two Chryseobacterium gambrini strains from China.</title>
        <authorList>
            <person name="Zeng J."/>
            <person name="Wu Y."/>
        </authorList>
    </citation>
    <scope>NUCLEOTIDE SEQUENCE</scope>
    <source>
        <strain evidence="1">SQ219</strain>
    </source>
</reference>
<name>A0AAJ1VK39_9FLAO</name>